<dbReference type="Pfam" id="PF13847">
    <property type="entry name" value="Methyltransf_31"/>
    <property type="match status" value="1"/>
</dbReference>
<sequence>MSHLSQIKENKSVSEKDFRSPIKNEEEINNTRLYARAFYEYIFNGKVGAPVREKLRNGAKVLEFRSDGGIWAIEVSADYPNSEFYAVDSIIPKFDNKIDNVKFIECNIFEKLPFPANEFDYIFSESKFLYMEKNTFRKVLLEIFRVLKPEGISWIKKQNIDYDISTSFENYVKETEKAESIVYRIVETQIGSGDTEGEFLLEVIILFYKNVKDCLAPLMNISFEEFDDLINNFQSESNAEGSKVILKHKQVLARKKRMYC</sequence>
<keyword evidence="3" id="KW-1185">Reference proteome</keyword>
<reference evidence="2" key="1">
    <citation type="submission" date="2021-06" db="EMBL/GenBank/DDBJ databases">
        <authorList>
            <person name="Kallberg Y."/>
            <person name="Tangrot J."/>
            <person name="Rosling A."/>
        </authorList>
    </citation>
    <scope>NUCLEOTIDE SEQUENCE</scope>
    <source>
        <strain evidence="2">FL966</strain>
    </source>
</reference>
<evidence type="ECO:0000259" key="1">
    <source>
        <dbReference type="Pfam" id="PF13847"/>
    </source>
</evidence>
<comment type="caution">
    <text evidence="2">The sequence shown here is derived from an EMBL/GenBank/DDBJ whole genome shotgun (WGS) entry which is preliminary data.</text>
</comment>
<dbReference type="OrthoDB" id="2363476at2759"/>
<protein>
    <submittedName>
        <fullName evidence="2">19502_t:CDS:1</fullName>
    </submittedName>
</protein>
<dbReference type="AlphaFoldDB" id="A0A9N8ZU40"/>
<name>A0A9N8ZU40_9GLOM</name>
<dbReference type="Gene3D" id="3.40.50.150">
    <property type="entry name" value="Vaccinia Virus protein VP39"/>
    <property type="match status" value="1"/>
</dbReference>
<accession>A0A9N8ZU40</accession>
<dbReference type="EMBL" id="CAJVQA010001215">
    <property type="protein sequence ID" value="CAG8506785.1"/>
    <property type="molecule type" value="Genomic_DNA"/>
</dbReference>
<dbReference type="InterPro" id="IPR025714">
    <property type="entry name" value="Methyltranfer_dom"/>
</dbReference>
<dbReference type="SUPFAM" id="SSF53335">
    <property type="entry name" value="S-adenosyl-L-methionine-dependent methyltransferases"/>
    <property type="match status" value="1"/>
</dbReference>
<organism evidence="2 3">
    <name type="scientific">Cetraspora pellucida</name>
    <dbReference type="NCBI Taxonomy" id="1433469"/>
    <lineage>
        <taxon>Eukaryota</taxon>
        <taxon>Fungi</taxon>
        <taxon>Fungi incertae sedis</taxon>
        <taxon>Mucoromycota</taxon>
        <taxon>Glomeromycotina</taxon>
        <taxon>Glomeromycetes</taxon>
        <taxon>Diversisporales</taxon>
        <taxon>Gigasporaceae</taxon>
        <taxon>Cetraspora</taxon>
    </lineage>
</organism>
<dbReference type="InterPro" id="IPR029063">
    <property type="entry name" value="SAM-dependent_MTases_sf"/>
</dbReference>
<evidence type="ECO:0000313" key="2">
    <source>
        <dbReference type="EMBL" id="CAG8506785.1"/>
    </source>
</evidence>
<feature type="domain" description="Methyltransferase" evidence="1">
    <location>
        <begin position="96"/>
        <end position="174"/>
    </location>
</feature>
<evidence type="ECO:0000313" key="3">
    <source>
        <dbReference type="Proteomes" id="UP000789759"/>
    </source>
</evidence>
<dbReference type="CDD" id="cd02440">
    <property type="entry name" value="AdoMet_MTases"/>
    <property type="match status" value="1"/>
</dbReference>
<proteinExistence type="predicted"/>
<dbReference type="Proteomes" id="UP000789759">
    <property type="component" value="Unassembled WGS sequence"/>
</dbReference>
<gene>
    <name evidence="2" type="ORF">CPELLU_LOCUS2719</name>
</gene>